<dbReference type="CDD" id="cd06661">
    <property type="entry name" value="GGCT_like"/>
    <property type="match status" value="1"/>
</dbReference>
<evidence type="ECO:0000313" key="1">
    <source>
        <dbReference type="EMBL" id="GIE12861.1"/>
    </source>
</evidence>
<dbReference type="Gene3D" id="3.10.490.10">
    <property type="entry name" value="Gamma-glutamyl cyclotransferase-like"/>
    <property type="match status" value="1"/>
</dbReference>
<name>A0A919J952_9ACTN</name>
<dbReference type="RefSeq" id="WP_203819323.1">
    <property type="nucleotide sequence ID" value="NZ_BAAABP010000063.1"/>
</dbReference>
<dbReference type="SUPFAM" id="SSF110857">
    <property type="entry name" value="Gamma-glutamyl cyclotransferase-like"/>
    <property type="match status" value="1"/>
</dbReference>
<keyword evidence="2" id="KW-1185">Reference proteome</keyword>
<dbReference type="EMBL" id="BOMM01000044">
    <property type="protein sequence ID" value="GIE12861.1"/>
    <property type="molecule type" value="Genomic_DNA"/>
</dbReference>
<proteinExistence type="predicted"/>
<organism evidence="1 2">
    <name type="scientific">Paractinoplanes ferrugineus</name>
    <dbReference type="NCBI Taxonomy" id="113564"/>
    <lineage>
        <taxon>Bacteria</taxon>
        <taxon>Bacillati</taxon>
        <taxon>Actinomycetota</taxon>
        <taxon>Actinomycetes</taxon>
        <taxon>Micromonosporales</taxon>
        <taxon>Micromonosporaceae</taxon>
        <taxon>Paractinoplanes</taxon>
    </lineage>
</organism>
<evidence type="ECO:0008006" key="3">
    <source>
        <dbReference type="Google" id="ProtNLM"/>
    </source>
</evidence>
<reference evidence="1" key="1">
    <citation type="submission" date="2021-01" db="EMBL/GenBank/DDBJ databases">
        <title>Whole genome shotgun sequence of Actinoplanes ferrugineus NBRC 15555.</title>
        <authorList>
            <person name="Komaki H."/>
            <person name="Tamura T."/>
        </authorList>
    </citation>
    <scope>NUCLEOTIDE SEQUENCE</scope>
    <source>
        <strain evidence="1">NBRC 15555</strain>
    </source>
</reference>
<protein>
    <recommendedName>
        <fullName evidence="3">Gamma-glutamylcyclotransferase</fullName>
    </recommendedName>
</protein>
<evidence type="ECO:0000313" key="2">
    <source>
        <dbReference type="Proteomes" id="UP000598174"/>
    </source>
</evidence>
<dbReference type="InterPro" id="IPR036568">
    <property type="entry name" value="GGCT-like_sf"/>
</dbReference>
<comment type="caution">
    <text evidence="1">The sequence shown here is derived from an EMBL/GenBank/DDBJ whole genome shotgun (WGS) entry which is preliminary data.</text>
</comment>
<dbReference type="InterPro" id="IPR013024">
    <property type="entry name" value="GGCT-like"/>
</dbReference>
<accession>A0A919J952</accession>
<sequence length="199" mass="21157">MNVSERDTCGVFVYGSVVSAAALAATLGEGARDGVHFGKATLAGWRRRWNVCTDNTVSRAVRYHTPGTTERPPVQVLFLNIVPADPRTVLTGYLLLGGPDLVAALDAREGNYDRADVTHAVVGWGGLPRPATVWAYVGKPASVRTAEAGLSRGSARIRREYLDVVAAAFAPHSDLTAELRASLTPLPARIEPLTRVVAG</sequence>
<gene>
    <name evidence="1" type="ORF">Afe05nite_47010</name>
</gene>
<dbReference type="AlphaFoldDB" id="A0A919J952"/>
<dbReference type="Proteomes" id="UP000598174">
    <property type="component" value="Unassembled WGS sequence"/>
</dbReference>